<dbReference type="Pfam" id="PF04542">
    <property type="entry name" value="Sigma70_r2"/>
    <property type="match status" value="1"/>
</dbReference>
<evidence type="ECO:0000313" key="8">
    <source>
        <dbReference type="EMBL" id="RYC33481.1"/>
    </source>
</evidence>
<feature type="domain" description="RNA polymerase sigma factor 70 region 4 type 2" evidence="7">
    <location>
        <begin position="137"/>
        <end position="186"/>
    </location>
</feature>
<dbReference type="InterPro" id="IPR013325">
    <property type="entry name" value="RNA_pol_sigma_r2"/>
</dbReference>
<keyword evidence="4" id="KW-0238">DNA-binding</keyword>
<proteinExistence type="inferred from homology"/>
<feature type="domain" description="RNA polymerase sigma-70 region 2" evidence="6">
    <location>
        <begin position="39"/>
        <end position="101"/>
    </location>
</feature>
<sequence length="194" mass="21637">MERESPARSTSADTTWSALMAAAQNGDRAAYERLLGDCIPHVKRVVRRTGVRPESVDDVVQDVLITVHRARATYDPARSFANWLSAIAQRRAIDHLRHRGRQDRREVWDELSYESYPDARATPDAVLDGEDRGRDMRVAVAALSPGQREAIELLAIRQRSLGEAAAETGKTKGALKVNLHRALKTLRARFDGAE</sequence>
<dbReference type="Proteomes" id="UP000290759">
    <property type="component" value="Unassembled WGS sequence"/>
</dbReference>
<comment type="caution">
    <text evidence="8">The sequence shown here is derived from an EMBL/GenBank/DDBJ whole genome shotgun (WGS) entry which is preliminary data.</text>
</comment>
<protein>
    <submittedName>
        <fullName evidence="8">Sigma-70 family RNA polymerase sigma factor</fullName>
    </submittedName>
</protein>
<evidence type="ECO:0000256" key="2">
    <source>
        <dbReference type="ARBA" id="ARBA00023015"/>
    </source>
</evidence>
<evidence type="ECO:0000256" key="3">
    <source>
        <dbReference type="ARBA" id="ARBA00023082"/>
    </source>
</evidence>
<dbReference type="PANTHER" id="PTHR43133">
    <property type="entry name" value="RNA POLYMERASE ECF-TYPE SIGMA FACTO"/>
    <property type="match status" value="1"/>
</dbReference>
<comment type="similarity">
    <text evidence="1">Belongs to the sigma-70 factor family. ECF subfamily.</text>
</comment>
<keyword evidence="3" id="KW-0731">Sigma factor</keyword>
<dbReference type="GO" id="GO:0016987">
    <property type="term" value="F:sigma factor activity"/>
    <property type="evidence" value="ECO:0007669"/>
    <property type="project" value="UniProtKB-KW"/>
</dbReference>
<evidence type="ECO:0000259" key="6">
    <source>
        <dbReference type="Pfam" id="PF04542"/>
    </source>
</evidence>
<dbReference type="SUPFAM" id="SSF88659">
    <property type="entry name" value="Sigma3 and sigma4 domains of RNA polymerase sigma factors"/>
    <property type="match status" value="1"/>
</dbReference>
<evidence type="ECO:0000256" key="5">
    <source>
        <dbReference type="ARBA" id="ARBA00023163"/>
    </source>
</evidence>
<evidence type="ECO:0000313" key="9">
    <source>
        <dbReference type="Proteomes" id="UP000290759"/>
    </source>
</evidence>
<dbReference type="InterPro" id="IPR007627">
    <property type="entry name" value="RNA_pol_sigma70_r2"/>
</dbReference>
<dbReference type="Gene3D" id="1.10.1740.10">
    <property type="match status" value="1"/>
</dbReference>
<keyword evidence="5" id="KW-0804">Transcription</keyword>
<evidence type="ECO:0000259" key="7">
    <source>
        <dbReference type="Pfam" id="PF08281"/>
    </source>
</evidence>
<keyword evidence="2" id="KW-0805">Transcription regulation</keyword>
<gene>
    <name evidence="8" type="ORF">D3273_03140</name>
</gene>
<reference evidence="8 9" key="2">
    <citation type="submission" date="2019-02" db="EMBL/GenBank/DDBJ databases">
        <title>'Lichenibacterium ramalinii' gen. nov. sp. nov., 'Lichenibacterium minor' gen. nov. sp. nov.</title>
        <authorList>
            <person name="Pankratov T."/>
        </authorList>
    </citation>
    <scope>NUCLEOTIDE SEQUENCE [LARGE SCALE GENOMIC DNA]</scope>
    <source>
        <strain evidence="8 9">RmlP026</strain>
    </source>
</reference>
<dbReference type="AlphaFoldDB" id="A0A4Q2UDU2"/>
<dbReference type="InterPro" id="IPR014284">
    <property type="entry name" value="RNA_pol_sigma-70_dom"/>
</dbReference>
<dbReference type="InterPro" id="IPR039425">
    <property type="entry name" value="RNA_pol_sigma-70-like"/>
</dbReference>
<dbReference type="Gene3D" id="1.10.10.10">
    <property type="entry name" value="Winged helix-like DNA-binding domain superfamily/Winged helix DNA-binding domain"/>
    <property type="match status" value="1"/>
</dbReference>
<name>A0A4Q2UDU2_9HYPH</name>
<reference evidence="8 9" key="1">
    <citation type="submission" date="2018-12" db="EMBL/GenBank/DDBJ databases">
        <authorList>
            <person name="Grouzdev D.S."/>
            <person name="Krutkina M.S."/>
        </authorList>
    </citation>
    <scope>NUCLEOTIDE SEQUENCE [LARGE SCALE GENOMIC DNA]</scope>
    <source>
        <strain evidence="8 9">RmlP026</strain>
    </source>
</reference>
<dbReference type="PANTHER" id="PTHR43133:SF58">
    <property type="entry name" value="ECF RNA POLYMERASE SIGMA FACTOR SIGD"/>
    <property type="match status" value="1"/>
</dbReference>
<dbReference type="RefSeq" id="WP_129223411.1">
    <property type="nucleotide sequence ID" value="NZ_QYBB01000002.1"/>
</dbReference>
<dbReference type="GO" id="GO:0006352">
    <property type="term" value="P:DNA-templated transcription initiation"/>
    <property type="evidence" value="ECO:0007669"/>
    <property type="project" value="InterPro"/>
</dbReference>
<dbReference type="InterPro" id="IPR036388">
    <property type="entry name" value="WH-like_DNA-bd_sf"/>
</dbReference>
<dbReference type="Pfam" id="PF08281">
    <property type="entry name" value="Sigma70_r4_2"/>
    <property type="match status" value="1"/>
</dbReference>
<dbReference type="EMBL" id="QYBB01000002">
    <property type="protein sequence ID" value="RYC33481.1"/>
    <property type="molecule type" value="Genomic_DNA"/>
</dbReference>
<dbReference type="InterPro" id="IPR013324">
    <property type="entry name" value="RNA_pol_sigma_r3/r4-like"/>
</dbReference>
<organism evidence="8 9">
    <name type="scientific">Lichenibacterium minor</name>
    <dbReference type="NCBI Taxonomy" id="2316528"/>
    <lineage>
        <taxon>Bacteria</taxon>
        <taxon>Pseudomonadati</taxon>
        <taxon>Pseudomonadota</taxon>
        <taxon>Alphaproteobacteria</taxon>
        <taxon>Hyphomicrobiales</taxon>
        <taxon>Lichenihabitantaceae</taxon>
        <taxon>Lichenibacterium</taxon>
    </lineage>
</organism>
<evidence type="ECO:0000256" key="4">
    <source>
        <dbReference type="ARBA" id="ARBA00023125"/>
    </source>
</evidence>
<dbReference type="GO" id="GO:0003677">
    <property type="term" value="F:DNA binding"/>
    <property type="evidence" value="ECO:0007669"/>
    <property type="project" value="UniProtKB-KW"/>
</dbReference>
<dbReference type="OrthoDB" id="7041663at2"/>
<dbReference type="SUPFAM" id="SSF88946">
    <property type="entry name" value="Sigma2 domain of RNA polymerase sigma factors"/>
    <property type="match status" value="1"/>
</dbReference>
<dbReference type="NCBIfam" id="TIGR02937">
    <property type="entry name" value="sigma70-ECF"/>
    <property type="match status" value="1"/>
</dbReference>
<keyword evidence="9" id="KW-1185">Reference proteome</keyword>
<evidence type="ECO:0000256" key="1">
    <source>
        <dbReference type="ARBA" id="ARBA00010641"/>
    </source>
</evidence>
<accession>A0A4Q2UDU2</accession>
<dbReference type="InterPro" id="IPR013249">
    <property type="entry name" value="RNA_pol_sigma70_r4_t2"/>
</dbReference>